<comment type="subcellular location">
    <subcellularLocation>
        <location evidence="1 6">Nucleus</location>
    </subcellularLocation>
</comment>
<protein>
    <recommendedName>
        <fullName evidence="3 6">DNA polymerase alpha subunit B</fullName>
    </recommendedName>
</protein>
<dbReference type="EMBL" id="JALJOU010000074">
    <property type="protein sequence ID" value="KAK9825396.1"/>
    <property type="molecule type" value="Genomic_DNA"/>
</dbReference>
<name>A0AAW1QVY4_9CHLO</name>
<proteinExistence type="inferred from homology"/>
<feature type="domain" description="DNA polymerase alpha subunit B OB" evidence="9">
    <location>
        <begin position="199"/>
        <end position="299"/>
    </location>
</feature>
<dbReference type="InterPro" id="IPR016722">
    <property type="entry name" value="DNA_pol_alpha_bsu"/>
</dbReference>
<comment type="function">
    <text evidence="6">Accessory subunit of the DNA polymerase alpha complex (also known as the alpha DNA polymerase-primase complex) which plays an essential role in the initiation of DNA synthesis.</text>
</comment>
<dbReference type="Pfam" id="PF04042">
    <property type="entry name" value="DNA_pol_E_B"/>
    <property type="match status" value="1"/>
</dbReference>
<evidence type="ECO:0000256" key="3">
    <source>
        <dbReference type="ARBA" id="ARBA00018596"/>
    </source>
</evidence>
<evidence type="ECO:0000313" key="11">
    <source>
        <dbReference type="Proteomes" id="UP001445335"/>
    </source>
</evidence>
<feature type="domain" description="DNA polymerase alpha/delta/epsilon subunit B" evidence="8">
    <location>
        <begin position="328"/>
        <end position="537"/>
    </location>
</feature>
<evidence type="ECO:0000259" key="8">
    <source>
        <dbReference type="Pfam" id="PF04042"/>
    </source>
</evidence>
<dbReference type="Pfam" id="PF22062">
    <property type="entry name" value="OB_DPOA2"/>
    <property type="match status" value="1"/>
</dbReference>
<dbReference type="InterPro" id="IPR054300">
    <property type="entry name" value="OB_DPOA2"/>
</dbReference>
<keyword evidence="5 6" id="KW-0539">Nucleus</keyword>
<dbReference type="PANTHER" id="PTHR23061">
    <property type="entry name" value="DNA POLYMERASE 2 ALPHA 70 KDA SUBUNIT"/>
    <property type="match status" value="1"/>
</dbReference>
<evidence type="ECO:0000256" key="7">
    <source>
        <dbReference type="SAM" id="MobiDB-lite"/>
    </source>
</evidence>
<evidence type="ECO:0000256" key="5">
    <source>
        <dbReference type="ARBA" id="ARBA00023242"/>
    </source>
</evidence>
<evidence type="ECO:0000256" key="4">
    <source>
        <dbReference type="ARBA" id="ARBA00022705"/>
    </source>
</evidence>
<dbReference type="InterPro" id="IPR007185">
    <property type="entry name" value="DNA_pol_a/d/e_bsu"/>
</dbReference>
<evidence type="ECO:0000256" key="2">
    <source>
        <dbReference type="ARBA" id="ARBA00007299"/>
    </source>
</evidence>
<accession>A0AAW1QVY4</accession>
<keyword evidence="11" id="KW-1185">Reference proteome</keyword>
<dbReference type="Proteomes" id="UP001445335">
    <property type="component" value="Unassembled WGS sequence"/>
</dbReference>
<dbReference type="PIRSF" id="PIRSF018300">
    <property type="entry name" value="DNA_pol_alph_2"/>
    <property type="match status" value="1"/>
</dbReference>
<dbReference type="GO" id="GO:0005658">
    <property type="term" value="C:alpha DNA polymerase:primase complex"/>
    <property type="evidence" value="ECO:0007669"/>
    <property type="project" value="TreeGrafter"/>
</dbReference>
<dbReference type="AlphaFoldDB" id="A0AAW1QVY4"/>
<dbReference type="PANTHER" id="PTHR23061:SF12">
    <property type="entry name" value="DNA POLYMERASE ALPHA SUBUNIT B"/>
    <property type="match status" value="1"/>
</dbReference>
<evidence type="ECO:0000256" key="6">
    <source>
        <dbReference type="PIRNR" id="PIRNR018300"/>
    </source>
</evidence>
<evidence type="ECO:0000313" key="10">
    <source>
        <dbReference type="EMBL" id="KAK9825396.1"/>
    </source>
</evidence>
<reference evidence="10 11" key="1">
    <citation type="journal article" date="2024" name="Nat. Commun.">
        <title>Phylogenomics reveals the evolutionary origins of lichenization in chlorophyte algae.</title>
        <authorList>
            <person name="Puginier C."/>
            <person name="Libourel C."/>
            <person name="Otte J."/>
            <person name="Skaloud P."/>
            <person name="Haon M."/>
            <person name="Grisel S."/>
            <person name="Petersen M."/>
            <person name="Berrin J.G."/>
            <person name="Delaux P.M."/>
            <person name="Dal Grande F."/>
            <person name="Keller J."/>
        </authorList>
    </citation>
    <scope>NUCLEOTIDE SEQUENCE [LARGE SCALE GENOMIC DNA]</scope>
    <source>
        <strain evidence="10 11">SAG 245.80</strain>
    </source>
</reference>
<comment type="caution">
    <text evidence="10">The sequence shown here is derived from an EMBL/GenBank/DDBJ whole genome shotgun (WGS) entry which is preliminary data.</text>
</comment>
<keyword evidence="4 6" id="KW-0235">DNA replication</keyword>
<comment type="similarity">
    <text evidence="2 6">Belongs to the DNA polymerase alpha subunit B family.</text>
</comment>
<sequence length="576" mass="59352">MGTFVGALAEKGLTCSDEALEEECAALASAHGLDAEDLAREYELFTVTRGTTEVTESLLEALGTDLQRRSAKRAAKRSSEALSFSRGAWDEIADPGAATLADVTNRDQPVGTPSRTPAPSKPPVGAHRTPLSAAFANRPQAGQVVSTLNAHLDLPASADAMDTDDGERAALALLPGAGGVAAGARFMAGGRLADRVALIDGRISEFGAALEHVLGKPASAPVHMVSQEEALYVGRIVDDAEGRLDARALQLEGGLAASQGHRVRLDLAQLPDFRVFPGQVVGVRGRNPTGECLVAAQLIAALPRPLSRSPVADLERYARATGAAGVSIAVAAGPFTGTEDCAYAPLEALLAWAAAARPDVLLLLGPFVDAEHPAVAGGLLPETFDALFAEQVLSHVEAYARGPGAGAHVALVPSPRDVHHDAVFPAPPLVLPPCAPINLHALPNPTTFRVNEVVVGVATPDLLKHLAGQEAVKVAQGTGAGDRMGALAAHVLGQRSYYPLYPPPPGTLLDAALGASALPLPCSPDVLLLPSDLAPFARAIGASAEGLAAMKGEPPATNAPLAHCVAERCMVEIRRV</sequence>
<dbReference type="GO" id="GO:0006270">
    <property type="term" value="P:DNA replication initiation"/>
    <property type="evidence" value="ECO:0007669"/>
    <property type="project" value="TreeGrafter"/>
</dbReference>
<organism evidence="10 11">
    <name type="scientific">Elliptochloris bilobata</name>
    <dbReference type="NCBI Taxonomy" id="381761"/>
    <lineage>
        <taxon>Eukaryota</taxon>
        <taxon>Viridiplantae</taxon>
        <taxon>Chlorophyta</taxon>
        <taxon>core chlorophytes</taxon>
        <taxon>Trebouxiophyceae</taxon>
        <taxon>Trebouxiophyceae incertae sedis</taxon>
        <taxon>Elliptochloris clade</taxon>
        <taxon>Elliptochloris</taxon>
    </lineage>
</organism>
<gene>
    <name evidence="10" type="ORF">WJX81_000373</name>
</gene>
<dbReference type="Gene3D" id="3.60.21.60">
    <property type="match status" value="1"/>
</dbReference>
<evidence type="ECO:0000259" key="9">
    <source>
        <dbReference type="Pfam" id="PF22062"/>
    </source>
</evidence>
<evidence type="ECO:0000256" key="1">
    <source>
        <dbReference type="ARBA" id="ARBA00004123"/>
    </source>
</evidence>
<feature type="region of interest" description="Disordered" evidence="7">
    <location>
        <begin position="98"/>
        <end position="129"/>
    </location>
</feature>
<dbReference type="GO" id="GO:0003677">
    <property type="term" value="F:DNA binding"/>
    <property type="evidence" value="ECO:0007669"/>
    <property type="project" value="InterPro"/>
</dbReference>